<dbReference type="GO" id="GO:0006429">
    <property type="term" value="P:leucyl-tRNA aminoacylation"/>
    <property type="evidence" value="ECO:0007669"/>
    <property type="project" value="UniProtKB-UniRule"/>
</dbReference>
<dbReference type="GO" id="GO:0004823">
    <property type="term" value="F:leucine-tRNA ligase activity"/>
    <property type="evidence" value="ECO:0007669"/>
    <property type="project" value="UniProtKB-UniRule"/>
</dbReference>
<feature type="binding site" evidence="9">
    <location>
        <position position="602"/>
    </location>
    <ligand>
        <name>ATP</name>
        <dbReference type="ChEBI" id="CHEBI:30616"/>
    </ligand>
</feature>
<dbReference type="InterPro" id="IPR001412">
    <property type="entry name" value="aa-tRNA-synth_I_CS"/>
</dbReference>
<accession>A0A4P6MB53</accession>
<evidence type="ECO:0000313" key="14">
    <source>
        <dbReference type="EMBL" id="QBF24084.1"/>
    </source>
</evidence>
<comment type="catalytic activity">
    <reaction evidence="8 9">
        <text>tRNA(Leu) + L-leucine + ATP = L-leucyl-tRNA(Leu) + AMP + diphosphate</text>
        <dbReference type="Rhea" id="RHEA:11688"/>
        <dbReference type="Rhea" id="RHEA-COMP:9613"/>
        <dbReference type="Rhea" id="RHEA-COMP:9622"/>
        <dbReference type="ChEBI" id="CHEBI:30616"/>
        <dbReference type="ChEBI" id="CHEBI:33019"/>
        <dbReference type="ChEBI" id="CHEBI:57427"/>
        <dbReference type="ChEBI" id="CHEBI:78442"/>
        <dbReference type="ChEBI" id="CHEBI:78494"/>
        <dbReference type="ChEBI" id="CHEBI:456215"/>
        <dbReference type="EC" id="6.1.1.4"/>
    </reaction>
</comment>
<organism evidence="14 15">
    <name type="scientific">'Catharanthus roseus' aster yellows phytoplasma</name>
    <dbReference type="NCBI Taxonomy" id="1193712"/>
    <lineage>
        <taxon>Bacteria</taxon>
        <taxon>Bacillati</taxon>
        <taxon>Mycoplasmatota</taxon>
        <taxon>Mollicutes</taxon>
        <taxon>Acholeplasmatales</taxon>
        <taxon>Acholeplasmataceae</taxon>
        <taxon>Candidatus Phytoplasma</taxon>
        <taxon>16SrI (Aster yellows group)</taxon>
    </lineage>
</organism>
<dbReference type="InterPro" id="IPR013155">
    <property type="entry name" value="M/V/L/I-tRNA-synth_anticd-bd"/>
</dbReference>
<dbReference type="Pfam" id="PF08264">
    <property type="entry name" value="Anticodon_1"/>
    <property type="match status" value="1"/>
</dbReference>
<dbReference type="Gene3D" id="1.10.730.10">
    <property type="entry name" value="Isoleucyl-tRNA Synthetase, Domain 1"/>
    <property type="match status" value="2"/>
</dbReference>
<dbReference type="FunFam" id="1.10.730.10:FF:000002">
    <property type="entry name" value="Leucine--tRNA ligase"/>
    <property type="match status" value="1"/>
</dbReference>
<dbReference type="InterPro" id="IPR002302">
    <property type="entry name" value="Leu-tRNA-ligase"/>
</dbReference>
<dbReference type="CDD" id="cd07958">
    <property type="entry name" value="Anticodon_Ia_Leu_BEm"/>
    <property type="match status" value="1"/>
</dbReference>
<evidence type="ECO:0000256" key="5">
    <source>
        <dbReference type="ARBA" id="ARBA00022840"/>
    </source>
</evidence>
<proteinExistence type="inferred from homology"/>
<feature type="domain" description="Leucyl-tRNA synthetase editing" evidence="13">
    <location>
        <begin position="227"/>
        <end position="417"/>
    </location>
</feature>
<dbReference type="InterPro" id="IPR014729">
    <property type="entry name" value="Rossmann-like_a/b/a_fold"/>
</dbReference>
<dbReference type="GO" id="GO:0005524">
    <property type="term" value="F:ATP binding"/>
    <property type="evidence" value="ECO:0007669"/>
    <property type="project" value="UniProtKB-UniRule"/>
</dbReference>
<sequence>MTKLIYDFKQIEHKWQLYWQQNKVFKTQDNFSQKKFYCLDMFPYPSSEGLHVGHIEGYTASDIMSRFKRMQGFNVLHPFGWDSFGLPAEQYALQTGKTPRTFTYENINNFKKQIQSIGKSVDWDRELATSDPYFYAWTQWIFKKLYEKGLAVLKNTEVNFCPNLGTVLANEEVISNEKGMFSERGNHPVVKKKMKQWVLKITQYADRLLDDLNLVNWPLNVKEMQANWIGKNKGAIISFPVSDQKITLKTFTTRPDTLFGVTFLVIAPEHELALQLTKPEYQQAVNNYLELTKQKKDLERDINKDKTGVFTGSFAINPCNNTKIPIWIADYVLPHYGTGALMSVPFHDQRDFEFAQKHGLKMIQVITPPSSDLENPTANQPNPPLTEAYTGEGIHINSDFLNGLNNEQAKTKMLQFLEKNNHGYSHYTYKLRDWVFSRQRYWAEPFPIYYDDTNNKIYTDSDENLPIELPFLEQIKPSGTGESPLSKAHFWLYFEKDGKKYRRDSNTMPQLAGSSWYYIGYILKNYLGLIPLNTTKAKELLDYYLPVDLYIGGTEHAVGHLLYARFWHKFLYDLGLVSTKEPFQKLVNQGIILGNDHTKMSKSKGNGVSSSLMLARYGADVLRIYIMFMGPLEDIKSWCEKGFKGIQRFLNRVYQMFSFAMPNDFETSLNAIYHQTIFQTTQDYEKLKFNKVISQLMIFVNQVYKHQKIGKKQAQTFLQLLNPIAPHLTEEINQTILKNNNQLVALTWPLHDKTHLEQLQVKIIVQVNSKLRAVLELPCDLSSEQIKTLALQDAKVNKFVCHKNIQNMIYIPNKLLNIIVN</sequence>
<dbReference type="FunFam" id="3.40.50.620:FF:000056">
    <property type="entry name" value="Leucine--tRNA ligase"/>
    <property type="match status" value="1"/>
</dbReference>
<evidence type="ECO:0000259" key="13">
    <source>
        <dbReference type="Pfam" id="PF13603"/>
    </source>
</evidence>
<evidence type="ECO:0000256" key="10">
    <source>
        <dbReference type="RuleBase" id="RU363039"/>
    </source>
</evidence>
<keyword evidence="2 9" id="KW-0963">Cytoplasm</keyword>
<comment type="subcellular location">
    <subcellularLocation>
        <location evidence="9">Cytoplasm</location>
    </subcellularLocation>
</comment>
<dbReference type="Proteomes" id="UP000289726">
    <property type="component" value="Chromosome"/>
</dbReference>
<evidence type="ECO:0000259" key="12">
    <source>
        <dbReference type="Pfam" id="PF09334"/>
    </source>
</evidence>
<dbReference type="FunFam" id="3.40.50.620:FF:000077">
    <property type="entry name" value="Leucine--tRNA ligase"/>
    <property type="match status" value="1"/>
</dbReference>
<keyword evidence="5 9" id="KW-0067">ATP-binding</keyword>
<dbReference type="InterPro" id="IPR009080">
    <property type="entry name" value="tRNAsynth_Ia_anticodon-bd"/>
</dbReference>
<dbReference type="NCBIfam" id="TIGR00396">
    <property type="entry name" value="leuS_bact"/>
    <property type="match status" value="1"/>
</dbReference>
<dbReference type="SUPFAM" id="SSF50677">
    <property type="entry name" value="ValRS/IleRS/LeuRS editing domain"/>
    <property type="match status" value="1"/>
</dbReference>
<dbReference type="HAMAP" id="MF_00049_B">
    <property type="entry name" value="Leu_tRNA_synth_B"/>
    <property type="match status" value="1"/>
</dbReference>
<dbReference type="InterPro" id="IPR025709">
    <property type="entry name" value="Leu_tRNA-synth_edit"/>
</dbReference>
<dbReference type="EMBL" id="CP035949">
    <property type="protein sequence ID" value="QBF24084.1"/>
    <property type="molecule type" value="Genomic_DNA"/>
</dbReference>
<dbReference type="PANTHER" id="PTHR43740">
    <property type="entry name" value="LEUCYL-TRNA SYNTHETASE"/>
    <property type="match status" value="1"/>
</dbReference>
<evidence type="ECO:0000256" key="4">
    <source>
        <dbReference type="ARBA" id="ARBA00022741"/>
    </source>
</evidence>
<dbReference type="GO" id="GO:0002161">
    <property type="term" value="F:aminoacyl-tRNA deacylase activity"/>
    <property type="evidence" value="ECO:0007669"/>
    <property type="project" value="InterPro"/>
</dbReference>
<reference evidence="14 15" key="1">
    <citation type="submission" date="2019-02" db="EMBL/GenBank/DDBJ databases">
        <title>Draft Genome Sequence of Maize Bushy Stunt-like Phytoplasma group 16SrI-B (Aster yellows) in South Africa.</title>
        <authorList>
            <person name="Coetzee B."/>
            <person name="Douglas-Smit N."/>
            <person name="Maree H.J."/>
            <person name="Burger J.T."/>
            <person name="Kruger K."/>
            <person name="Pietersen G."/>
        </authorList>
    </citation>
    <scope>NUCLEOTIDE SEQUENCE [LARGE SCALE GENOMIC DNA]</scope>
    <source>
        <strain evidence="14 15">De Villa</strain>
    </source>
</reference>
<feature type="domain" description="Methionyl/Leucyl tRNA synthetase" evidence="12">
    <location>
        <begin position="43"/>
        <end position="173"/>
    </location>
</feature>
<dbReference type="AlphaFoldDB" id="A0A4P6MB53"/>
<evidence type="ECO:0000256" key="2">
    <source>
        <dbReference type="ARBA" id="ARBA00022490"/>
    </source>
</evidence>
<comment type="similarity">
    <text evidence="1 9 10">Belongs to the class-I aminoacyl-tRNA synthetase family.</text>
</comment>
<dbReference type="SUPFAM" id="SSF52374">
    <property type="entry name" value="Nucleotidylyl transferase"/>
    <property type="match status" value="1"/>
</dbReference>
<dbReference type="PROSITE" id="PS00178">
    <property type="entry name" value="AA_TRNA_LIGASE_I"/>
    <property type="match status" value="1"/>
</dbReference>
<feature type="short sequence motif" description="'KMSKS' region" evidence="9">
    <location>
        <begin position="599"/>
        <end position="603"/>
    </location>
</feature>
<dbReference type="Gene3D" id="3.40.50.620">
    <property type="entry name" value="HUPs"/>
    <property type="match status" value="2"/>
</dbReference>
<keyword evidence="7 9" id="KW-0030">Aminoacyl-tRNA synthetase</keyword>
<protein>
    <recommendedName>
        <fullName evidence="9">Leucine--tRNA ligase</fullName>
        <ecNumber evidence="9">6.1.1.4</ecNumber>
    </recommendedName>
    <alternativeName>
        <fullName evidence="9">Leucyl-tRNA synthetase</fullName>
        <shortName evidence="9">LeuRS</shortName>
    </alternativeName>
</protein>
<dbReference type="PRINTS" id="PR00985">
    <property type="entry name" value="TRNASYNTHLEU"/>
</dbReference>
<evidence type="ECO:0000256" key="7">
    <source>
        <dbReference type="ARBA" id="ARBA00023146"/>
    </source>
</evidence>
<feature type="domain" description="Methionyl/Valyl/Leucyl/Isoleucyl-tRNA synthetase anticodon-binding" evidence="11">
    <location>
        <begin position="672"/>
        <end position="781"/>
    </location>
</feature>
<name>A0A4P6MB53_9MOLU</name>
<keyword evidence="3 9" id="KW-0436">Ligase</keyword>
<keyword evidence="6 9" id="KW-0648">Protein biosynthesis</keyword>
<keyword evidence="4 9" id="KW-0547">Nucleotide-binding</keyword>
<dbReference type="RefSeq" id="WP_130427977.1">
    <property type="nucleotide sequence ID" value="NZ_CP035949.1"/>
</dbReference>
<evidence type="ECO:0000256" key="3">
    <source>
        <dbReference type="ARBA" id="ARBA00022598"/>
    </source>
</evidence>
<evidence type="ECO:0000256" key="6">
    <source>
        <dbReference type="ARBA" id="ARBA00022917"/>
    </source>
</evidence>
<dbReference type="Pfam" id="PF09334">
    <property type="entry name" value="tRNA-synt_1g"/>
    <property type="match status" value="1"/>
</dbReference>
<gene>
    <name evidence="9" type="primary">leuS</name>
    <name evidence="14" type="ORF">EXT02_02770</name>
</gene>
<evidence type="ECO:0000259" key="11">
    <source>
        <dbReference type="Pfam" id="PF08264"/>
    </source>
</evidence>
<dbReference type="InterPro" id="IPR009008">
    <property type="entry name" value="Val/Leu/Ile-tRNA-synth_edit"/>
</dbReference>
<evidence type="ECO:0000313" key="15">
    <source>
        <dbReference type="Proteomes" id="UP000289726"/>
    </source>
</evidence>
<dbReference type="EC" id="6.1.1.4" evidence="9"/>
<dbReference type="Pfam" id="PF13603">
    <property type="entry name" value="tRNA-synt_1_2"/>
    <property type="match status" value="1"/>
</dbReference>
<evidence type="ECO:0000256" key="1">
    <source>
        <dbReference type="ARBA" id="ARBA00005594"/>
    </source>
</evidence>
<dbReference type="PANTHER" id="PTHR43740:SF2">
    <property type="entry name" value="LEUCINE--TRNA LIGASE, MITOCHONDRIAL"/>
    <property type="match status" value="1"/>
</dbReference>
<comment type="caution">
    <text evidence="9">Lacks conserved residue(s) required for the propagation of feature annotation.</text>
</comment>
<evidence type="ECO:0000256" key="9">
    <source>
        <dbReference type="HAMAP-Rule" id="MF_00049"/>
    </source>
</evidence>
<dbReference type="InterPro" id="IPR015413">
    <property type="entry name" value="Methionyl/Leucyl_tRNA_Synth"/>
</dbReference>
<dbReference type="Gene3D" id="3.10.20.590">
    <property type="match status" value="1"/>
</dbReference>
<dbReference type="SUPFAM" id="SSF47323">
    <property type="entry name" value="Anticodon-binding domain of a subclass of class I aminoacyl-tRNA synthetases"/>
    <property type="match status" value="1"/>
</dbReference>
<evidence type="ECO:0000256" key="8">
    <source>
        <dbReference type="ARBA" id="ARBA00047469"/>
    </source>
</evidence>
<dbReference type="GO" id="GO:0005829">
    <property type="term" value="C:cytosol"/>
    <property type="evidence" value="ECO:0007669"/>
    <property type="project" value="TreeGrafter"/>
</dbReference>
<keyword evidence="15" id="KW-1185">Reference proteome</keyword>